<organism evidence="4 5">
    <name type="scientific">Serendipita indica (strain DSM 11827)</name>
    <name type="common">Root endophyte fungus</name>
    <name type="synonym">Piriformospora indica</name>
    <dbReference type="NCBI Taxonomy" id="1109443"/>
    <lineage>
        <taxon>Eukaryota</taxon>
        <taxon>Fungi</taxon>
        <taxon>Dikarya</taxon>
        <taxon>Basidiomycota</taxon>
        <taxon>Agaricomycotina</taxon>
        <taxon>Agaricomycetes</taxon>
        <taxon>Sebacinales</taxon>
        <taxon>Serendipitaceae</taxon>
        <taxon>Serendipita</taxon>
    </lineage>
</organism>
<reference evidence="4 5" key="1">
    <citation type="journal article" date="2011" name="PLoS Pathog.">
        <title>Endophytic Life Strategies Decoded by Genome and Transcriptome Analyses of the Mutualistic Root Symbiont Piriformospora indica.</title>
        <authorList>
            <person name="Zuccaro A."/>
            <person name="Lahrmann U."/>
            <person name="Guldener U."/>
            <person name="Langen G."/>
            <person name="Pfiffi S."/>
            <person name="Biedenkopf D."/>
            <person name="Wong P."/>
            <person name="Samans B."/>
            <person name="Grimm C."/>
            <person name="Basiewicz M."/>
            <person name="Murat C."/>
            <person name="Martin F."/>
            <person name="Kogel K.H."/>
        </authorList>
    </citation>
    <scope>NUCLEOTIDE SEQUENCE [LARGE SCALE GENOMIC DNA]</scope>
    <source>
        <strain evidence="4 5">DSM 11827</strain>
    </source>
</reference>
<name>G4TR27_SERID</name>
<proteinExistence type="predicted"/>
<feature type="domain" description="THIF-type NAD/FAD binding fold" evidence="2">
    <location>
        <begin position="221"/>
        <end position="434"/>
    </location>
</feature>
<protein>
    <submittedName>
        <fullName evidence="4">Related to APG7 (Component of the autophagic system)</fullName>
    </submittedName>
</protein>
<dbReference type="Gene3D" id="3.40.50.720">
    <property type="entry name" value="NAD(P)-binding Rossmann-like Domain"/>
    <property type="match status" value="1"/>
</dbReference>
<dbReference type="STRING" id="1109443.G4TR27"/>
<accession>G4TR27</accession>
<dbReference type="InterPro" id="IPR032197">
    <property type="entry name" value="Atg7_N"/>
</dbReference>
<dbReference type="EMBL" id="CAFZ01000251">
    <property type="protein sequence ID" value="CCA73771.1"/>
    <property type="molecule type" value="Genomic_DNA"/>
</dbReference>
<dbReference type="PANTHER" id="PTHR10953:SF3">
    <property type="entry name" value="UBIQUITIN-LIKE MODIFIER-ACTIVATING ENZYME ATG7"/>
    <property type="match status" value="1"/>
</dbReference>
<dbReference type="SUPFAM" id="SSF69572">
    <property type="entry name" value="Activating enzymes of the ubiquitin-like proteins"/>
    <property type="match status" value="1"/>
</dbReference>
<dbReference type="InterPro" id="IPR000594">
    <property type="entry name" value="ThiF_NAD_FAD-bd"/>
</dbReference>
<dbReference type="GO" id="GO:0032446">
    <property type="term" value="P:protein modification by small protein conjugation"/>
    <property type="evidence" value="ECO:0007669"/>
    <property type="project" value="TreeGrafter"/>
</dbReference>
<dbReference type="Gene3D" id="3.40.140.100">
    <property type="entry name" value="Ubiquitin-like modifier-activating enzyme ATG7 C-terminal domain"/>
    <property type="match status" value="1"/>
</dbReference>
<dbReference type="OrthoDB" id="338614at2759"/>
<dbReference type="FunCoup" id="G4TR27">
    <property type="interactions" value="354"/>
</dbReference>
<dbReference type="InterPro" id="IPR035985">
    <property type="entry name" value="Ubiquitin-activating_enz"/>
</dbReference>
<dbReference type="GO" id="GO:0000422">
    <property type="term" value="P:autophagy of mitochondrion"/>
    <property type="evidence" value="ECO:0007669"/>
    <property type="project" value="TreeGrafter"/>
</dbReference>
<dbReference type="GO" id="GO:0019779">
    <property type="term" value="F:Atg8 activating enzyme activity"/>
    <property type="evidence" value="ECO:0007669"/>
    <property type="project" value="TreeGrafter"/>
</dbReference>
<feature type="region of interest" description="Disordered" evidence="1">
    <location>
        <begin position="502"/>
        <end position="528"/>
    </location>
</feature>
<feature type="domain" description="Ubiquitin-like modifier-activating enzyme Atg7 N-terminal" evidence="3">
    <location>
        <begin position="8"/>
        <end position="204"/>
    </location>
</feature>
<keyword evidence="5" id="KW-1185">Reference proteome</keyword>
<dbReference type="GO" id="GO:0000407">
    <property type="term" value="C:phagophore assembly site"/>
    <property type="evidence" value="ECO:0007669"/>
    <property type="project" value="TreeGrafter"/>
</dbReference>
<evidence type="ECO:0000259" key="3">
    <source>
        <dbReference type="Pfam" id="PF16420"/>
    </source>
</evidence>
<dbReference type="Pfam" id="PF00899">
    <property type="entry name" value="ThiF"/>
    <property type="match status" value="1"/>
</dbReference>
<comment type="caution">
    <text evidence="4">The sequence shown here is derived from an EMBL/GenBank/DDBJ whole genome shotgun (WGS) entry which is preliminary data.</text>
</comment>
<dbReference type="InParanoid" id="G4TR27"/>
<feature type="region of interest" description="Disordered" evidence="1">
    <location>
        <begin position="460"/>
        <end position="485"/>
    </location>
</feature>
<gene>
    <name evidence="4" type="ORF">PIIN_07726</name>
</gene>
<dbReference type="Proteomes" id="UP000007148">
    <property type="component" value="Unassembled WGS sequence"/>
</dbReference>
<evidence type="ECO:0000313" key="4">
    <source>
        <dbReference type="EMBL" id="CCA73771.1"/>
    </source>
</evidence>
<sequence>MRNRCSDPQLSSFLLITFADLKKYKFFYWFAFPAFVPADPWVAEGQGLVSAESVLGSQKLEDIAAVVPTHPQAFLIREIGGKLETAPITQYATFFKDTPEQSLWLTPQKRTVAFLDPSSDPQSPGWPLLNILAYLFHTQPNVRKHQVLCWRDTVIPEAGHWRSRWATICANEKTLSGTRPSAVGWERNAQGKLSPRMADLGSSMDPLQLADQALGLNLKLMRWRILPALDLERVADTKCLLLGAGTLGCYVARTLMAWGVKKISLVDSSKVSFSNPVRQPLFEFEDCLDGGRPKAECAAERLKKIYPGIDANGYSMFIPMPGHPIAKESLEQTKRDVAQLERLIDEHDVVFLLMDSRESRWLPSIVAASKNKVRPYRAAWSVRVLWNVIKLKWVEQIVMNAALGFDTFVVMRHGARATSYPAGHAGVKLGCYYCNDVVAPTDVRDFSFPLLLGKFCPSDDGASPSDPVPDRPHPRPNVYSDSTRPGIHRLFDMRGAPGIDAPTSRWSRLHAPAPPNNPQRVPGEDEGEGTSILGLVPHQIRGYLGQFRNILVTGQQFERCTGCSEKVIQAYEAQGFPLLLRVFNEEGFLEQLTGLDKLQEESQAALDEIEGLNSDEDDF</sequence>
<dbReference type="HOGENOM" id="CLU_012998_2_1_1"/>
<dbReference type="AlphaFoldDB" id="G4TR27"/>
<dbReference type="InterPro" id="IPR045886">
    <property type="entry name" value="ThiF/MoeB/HesA"/>
</dbReference>
<dbReference type="InterPro" id="IPR042523">
    <property type="entry name" value="Atg7_N_2"/>
</dbReference>
<dbReference type="PANTHER" id="PTHR10953">
    <property type="entry name" value="UBIQUITIN-ACTIVATING ENZYME E1"/>
    <property type="match status" value="1"/>
</dbReference>
<evidence type="ECO:0000256" key="1">
    <source>
        <dbReference type="SAM" id="MobiDB-lite"/>
    </source>
</evidence>
<dbReference type="GO" id="GO:0000045">
    <property type="term" value="P:autophagosome assembly"/>
    <property type="evidence" value="ECO:0007669"/>
    <property type="project" value="TreeGrafter"/>
</dbReference>
<dbReference type="eggNOG" id="KOG2337">
    <property type="taxonomic scope" value="Eukaryota"/>
</dbReference>
<dbReference type="GO" id="GO:0006995">
    <property type="term" value="P:cellular response to nitrogen starvation"/>
    <property type="evidence" value="ECO:0007669"/>
    <property type="project" value="TreeGrafter"/>
</dbReference>
<dbReference type="GO" id="GO:0019778">
    <property type="term" value="F:Atg12 activating enzyme activity"/>
    <property type="evidence" value="ECO:0007669"/>
    <property type="project" value="TreeGrafter"/>
</dbReference>
<dbReference type="GO" id="GO:0034727">
    <property type="term" value="P:piecemeal microautophagy of the nucleus"/>
    <property type="evidence" value="ECO:0007669"/>
    <property type="project" value="TreeGrafter"/>
</dbReference>
<evidence type="ECO:0000259" key="2">
    <source>
        <dbReference type="Pfam" id="PF00899"/>
    </source>
</evidence>
<dbReference type="Pfam" id="PF16420">
    <property type="entry name" value="ATG7_N"/>
    <property type="match status" value="1"/>
</dbReference>
<dbReference type="OMA" id="WSFYYWF"/>
<evidence type="ECO:0000313" key="5">
    <source>
        <dbReference type="Proteomes" id="UP000007148"/>
    </source>
</evidence>